<dbReference type="EMBL" id="CAMPGE010007988">
    <property type="protein sequence ID" value="CAI2366905.1"/>
    <property type="molecule type" value="Genomic_DNA"/>
</dbReference>
<keyword evidence="3" id="KW-1185">Reference proteome</keyword>
<comment type="caution">
    <text evidence="2">The sequence shown here is derived from an EMBL/GenBank/DDBJ whole genome shotgun (WGS) entry which is preliminary data.</text>
</comment>
<protein>
    <submittedName>
        <fullName evidence="2">Uncharacterized protein</fullName>
    </submittedName>
</protein>
<accession>A0AAD1UHG4</accession>
<dbReference type="AlphaFoldDB" id="A0AAD1UHG4"/>
<evidence type="ECO:0000313" key="3">
    <source>
        <dbReference type="Proteomes" id="UP001295684"/>
    </source>
</evidence>
<organism evidence="2 3">
    <name type="scientific">Euplotes crassus</name>
    <dbReference type="NCBI Taxonomy" id="5936"/>
    <lineage>
        <taxon>Eukaryota</taxon>
        <taxon>Sar</taxon>
        <taxon>Alveolata</taxon>
        <taxon>Ciliophora</taxon>
        <taxon>Intramacronucleata</taxon>
        <taxon>Spirotrichea</taxon>
        <taxon>Hypotrichia</taxon>
        <taxon>Euplotida</taxon>
        <taxon>Euplotidae</taxon>
        <taxon>Moneuplotes</taxon>
    </lineage>
</organism>
<evidence type="ECO:0000313" key="2">
    <source>
        <dbReference type="EMBL" id="CAI2366905.1"/>
    </source>
</evidence>
<sequence>MNKKFSIGSSIRRRLKKNFNKSNDCESDDSEPLPPKDDGRTHVNWAKDLERIYDFEESKKTIVTKNSLKAESCKSILKIKVCDPCESEETECSSEDSSTGETCEHRYSTDTNRSPSKAKKKTSVDIHKKKELSSYTYSNKKFLSEILATKGRRLSSSSLCKSKRNE</sequence>
<proteinExistence type="predicted"/>
<reference evidence="2" key="1">
    <citation type="submission" date="2023-07" db="EMBL/GenBank/DDBJ databases">
        <authorList>
            <consortium name="AG Swart"/>
            <person name="Singh M."/>
            <person name="Singh A."/>
            <person name="Seah K."/>
            <person name="Emmerich C."/>
        </authorList>
    </citation>
    <scope>NUCLEOTIDE SEQUENCE</scope>
    <source>
        <strain evidence="2">DP1</strain>
    </source>
</reference>
<evidence type="ECO:0000256" key="1">
    <source>
        <dbReference type="SAM" id="MobiDB-lite"/>
    </source>
</evidence>
<feature type="region of interest" description="Disordered" evidence="1">
    <location>
        <begin position="89"/>
        <end position="125"/>
    </location>
</feature>
<dbReference type="Proteomes" id="UP001295684">
    <property type="component" value="Unassembled WGS sequence"/>
</dbReference>
<name>A0AAD1UHG4_EUPCR</name>
<feature type="region of interest" description="Disordered" evidence="1">
    <location>
        <begin position="18"/>
        <end position="42"/>
    </location>
</feature>
<gene>
    <name evidence="2" type="ORF">ECRASSUSDP1_LOCUS8180</name>
</gene>